<protein>
    <submittedName>
        <fullName evidence="2">Uncharacterized protein</fullName>
    </submittedName>
</protein>
<keyword evidence="1" id="KW-0472">Membrane</keyword>
<sequence length="149" mass="16237">MQDIISSSRITIKDSQSEYCVAGFVDAYQAYVNAEEGGAVYAYWLLVGVGFLVTAIGVITMIFGPETITYNSMAGPTLFEYIQIYPGPIATIGSVCMAVGSKLGSKEIMTCESYLQANYQLKSEDGRDVSNTVKITHLGEDKFEITLNQ</sequence>
<keyword evidence="1" id="KW-1133">Transmembrane helix</keyword>
<reference evidence="2 3" key="1">
    <citation type="submission" date="2019-09" db="EMBL/GenBank/DDBJ databases">
        <authorList>
            <person name="Chandra G."/>
            <person name="Truman W A."/>
        </authorList>
    </citation>
    <scope>NUCLEOTIDE SEQUENCE [LARGE SCALE GENOMIC DNA]</scope>
    <source>
        <strain evidence="2">PS631</strain>
    </source>
</reference>
<keyword evidence="1" id="KW-0812">Transmembrane</keyword>
<organism evidence="2 3">
    <name type="scientific">Pseudomonas fluorescens</name>
    <dbReference type="NCBI Taxonomy" id="294"/>
    <lineage>
        <taxon>Bacteria</taxon>
        <taxon>Pseudomonadati</taxon>
        <taxon>Pseudomonadota</taxon>
        <taxon>Gammaproteobacteria</taxon>
        <taxon>Pseudomonadales</taxon>
        <taxon>Pseudomonadaceae</taxon>
        <taxon>Pseudomonas</taxon>
    </lineage>
</organism>
<dbReference type="EMBL" id="CABVHF010000015">
    <property type="protein sequence ID" value="VVN10633.1"/>
    <property type="molecule type" value="Genomic_DNA"/>
</dbReference>
<name>A0A5E6UYX7_PSEFL</name>
<accession>A0A5E6UYX7</accession>
<evidence type="ECO:0000313" key="3">
    <source>
        <dbReference type="Proteomes" id="UP000399692"/>
    </source>
</evidence>
<dbReference type="AlphaFoldDB" id="A0A5E6UYX7"/>
<feature type="transmembrane region" description="Helical" evidence="1">
    <location>
        <begin position="41"/>
        <end position="63"/>
    </location>
</feature>
<proteinExistence type="predicted"/>
<dbReference type="OrthoDB" id="6948436at2"/>
<gene>
    <name evidence="2" type="ORF">PS631_03843</name>
</gene>
<dbReference type="RefSeq" id="WP_150571013.1">
    <property type="nucleotide sequence ID" value="NZ_CABVHF010000015.1"/>
</dbReference>
<dbReference type="Proteomes" id="UP000399692">
    <property type="component" value="Unassembled WGS sequence"/>
</dbReference>
<evidence type="ECO:0000313" key="2">
    <source>
        <dbReference type="EMBL" id="VVN10633.1"/>
    </source>
</evidence>
<evidence type="ECO:0000256" key="1">
    <source>
        <dbReference type="SAM" id="Phobius"/>
    </source>
</evidence>